<keyword evidence="1" id="KW-0732">Signal</keyword>
<dbReference type="PROSITE" id="PS51257">
    <property type="entry name" value="PROKAR_LIPOPROTEIN"/>
    <property type="match status" value="1"/>
</dbReference>
<organism evidence="2 3">
    <name type="scientific">Corynebacterium yudongzhengii</name>
    <dbReference type="NCBI Taxonomy" id="2080740"/>
    <lineage>
        <taxon>Bacteria</taxon>
        <taxon>Bacillati</taxon>
        <taxon>Actinomycetota</taxon>
        <taxon>Actinomycetes</taxon>
        <taxon>Mycobacteriales</taxon>
        <taxon>Corynebacteriaceae</taxon>
        <taxon>Corynebacterium</taxon>
    </lineage>
</organism>
<reference evidence="3" key="1">
    <citation type="submission" date="2018-04" db="EMBL/GenBank/DDBJ databases">
        <authorList>
            <person name="Liu S."/>
            <person name="Wang Z."/>
            <person name="Li J."/>
        </authorList>
    </citation>
    <scope>NUCLEOTIDE SEQUENCE [LARGE SCALE GENOMIC DNA]</scope>
    <source>
        <strain evidence="3">2189</strain>
    </source>
</reference>
<dbReference type="KEGG" id="cyz:C3B44_03770"/>
<dbReference type="Proteomes" id="UP000244989">
    <property type="component" value="Unassembled WGS sequence"/>
</dbReference>
<accession>A0A2U1T6F2</accession>
<sequence length="330" mass="34222">MSLRSRRTRIPLATATTAALLAVAACAPDPAADDAPLDQPVGLPIDAPKVTLIDAGDNPSDTLTYTDVDADEQAVTVTVADGFAQSIESLDSLETEAPEGQLGGGTQMVLPLSGATAKASEPDEGQREATRAPEYRLGSATVDDQALLPELRSAEGFRVGWRGDDSGEISTVMLSAPEAASDEGRAAVEGALMKMLSLPVIFPSEPVGPGAQWEVNTRVAGDASLLRTITYRLEEIGENTVELSVDVAERPTLGALSLEGAPGAEDLEETELTLENSDTAARGNLTVDLSSALPVDGQVDITTRVIYSGADQAVVQDSSVSLGFDTDAEA</sequence>
<dbReference type="InterPro" id="IPR006311">
    <property type="entry name" value="TAT_signal"/>
</dbReference>
<gene>
    <name evidence="2" type="ORF">DF222_06430</name>
</gene>
<comment type="caution">
    <text evidence="2">The sequence shown here is derived from an EMBL/GenBank/DDBJ whole genome shotgun (WGS) entry which is preliminary data.</text>
</comment>
<dbReference type="PROSITE" id="PS51318">
    <property type="entry name" value="TAT"/>
    <property type="match status" value="1"/>
</dbReference>
<dbReference type="OrthoDB" id="4566419at2"/>
<dbReference type="RefSeq" id="WP_108431205.1">
    <property type="nucleotide sequence ID" value="NZ_CP026947.1"/>
</dbReference>
<feature type="chain" id="PRO_5015396488" description="Oxidoreductase" evidence="1">
    <location>
        <begin position="28"/>
        <end position="330"/>
    </location>
</feature>
<evidence type="ECO:0000313" key="2">
    <source>
        <dbReference type="EMBL" id="PWC01572.1"/>
    </source>
</evidence>
<dbReference type="EMBL" id="QEEZ01000010">
    <property type="protein sequence ID" value="PWC01572.1"/>
    <property type="molecule type" value="Genomic_DNA"/>
</dbReference>
<feature type="signal peptide" evidence="1">
    <location>
        <begin position="1"/>
        <end position="27"/>
    </location>
</feature>
<evidence type="ECO:0008006" key="4">
    <source>
        <dbReference type="Google" id="ProtNLM"/>
    </source>
</evidence>
<keyword evidence="3" id="KW-1185">Reference proteome</keyword>
<protein>
    <recommendedName>
        <fullName evidence="4">Oxidoreductase</fullName>
    </recommendedName>
</protein>
<evidence type="ECO:0000313" key="3">
    <source>
        <dbReference type="Proteomes" id="UP000244989"/>
    </source>
</evidence>
<dbReference type="AlphaFoldDB" id="A0A2U1T6F2"/>
<evidence type="ECO:0000256" key="1">
    <source>
        <dbReference type="SAM" id="SignalP"/>
    </source>
</evidence>
<name>A0A2U1T6F2_9CORY</name>
<proteinExistence type="predicted"/>